<feature type="region of interest" description="Disordered" evidence="1">
    <location>
        <begin position="236"/>
        <end position="262"/>
    </location>
</feature>
<dbReference type="Proteomes" id="UP000694044">
    <property type="component" value="Unassembled WGS sequence"/>
</dbReference>
<evidence type="ECO:0000256" key="1">
    <source>
        <dbReference type="SAM" id="MobiDB-lite"/>
    </source>
</evidence>
<evidence type="ECO:0000313" key="2">
    <source>
        <dbReference type="EMBL" id="KAG7381657.1"/>
    </source>
</evidence>
<protein>
    <submittedName>
        <fullName evidence="2">Uncharacterized protein</fullName>
    </submittedName>
</protein>
<sequence length="376" mass="41553">MEEAMHFLDELKDKYLHQVEQAIEDWDYQDFSPDKRYALLENEEEHNVRDDPDESHAVKPIPKSVRKAWVGLTPDAELENFDCAQAAAKVCGYEAKLVAVCTPPGGIQGIPDAESVQRLLVQIPRLDAANVAAAFAARLQDVDAQHSWQVRAKAIVMMQMLVEIKPFAGRYLPAFVANSALLENLDALRTGTHKQVIREGARKLLSLIRSNGANPAFIPKGSPTGKPHIRHVQLGNKQKKNAKSAPAPQIQQQPSKLSMSPGKLAVNRVFKPEPTMSKSTALLVQHPRPSLVMSPKVSQAIQASWRRRSSVTKDDLEDENLMPFQKLQPTADPKEIRSSWVYGIPVQAGGMARQSSITSSSSRLDSGKLSAFSFVQ</sequence>
<name>A0A8T1VK63_9STRA</name>
<gene>
    <name evidence="2" type="ORF">PHYPSEUDO_005756</name>
</gene>
<reference evidence="2" key="1">
    <citation type="submission" date="2021-02" db="EMBL/GenBank/DDBJ databases">
        <authorList>
            <person name="Palmer J.M."/>
        </authorList>
    </citation>
    <scope>NUCLEOTIDE SEQUENCE</scope>
    <source>
        <strain evidence="2">SCRP734</strain>
    </source>
</reference>
<organism evidence="2 3">
    <name type="scientific">Phytophthora pseudosyringae</name>
    <dbReference type="NCBI Taxonomy" id="221518"/>
    <lineage>
        <taxon>Eukaryota</taxon>
        <taxon>Sar</taxon>
        <taxon>Stramenopiles</taxon>
        <taxon>Oomycota</taxon>
        <taxon>Peronosporomycetes</taxon>
        <taxon>Peronosporales</taxon>
        <taxon>Peronosporaceae</taxon>
        <taxon>Phytophthora</taxon>
    </lineage>
</organism>
<dbReference type="OrthoDB" id="118154at2759"/>
<proteinExistence type="predicted"/>
<dbReference type="EMBL" id="JAGDFM010000236">
    <property type="protein sequence ID" value="KAG7381657.1"/>
    <property type="molecule type" value="Genomic_DNA"/>
</dbReference>
<dbReference type="AlphaFoldDB" id="A0A8T1VK63"/>
<keyword evidence="3" id="KW-1185">Reference proteome</keyword>
<feature type="compositionally biased region" description="Low complexity" evidence="1">
    <location>
        <begin position="243"/>
        <end position="256"/>
    </location>
</feature>
<comment type="caution">
    <text evidence="2">The sequence shown here is derived from an EMBL/GenBank/DDBJ whole genome shotgun (WGS) entry which is preliminary data.</text>
</comment>
<accession>A0A8T1VK63</accession>
<evidence type="ECO:0000313" key="3">
    <source>
        <dbReference type="Proteomes" id="UP000694044"/>
    </source>
</evidence>